<dbReference type="PANTHER" id="PTHR33596">
    <property type="entry name" value="COLD-REGULATED 413 PLASMA MEMBRANE PROTEIN 2"/>
    <property type="match status" value="1"/>
</dbReference>
<dbReference type="OrthoDB" id="1887731at2759"/>
<evidence type="ECO:0000256" key="3">
    <source>
        <dbReference type="ARBA" id="ARBA00022692"/>
    </source>
</evidence>
<evidence type="ECO:0008006" key="9">
    <source>
        <dbReference type="Google" id="ProtNLM"/>
    </source>
</evidence>
<keyword evidence="5 6" id="KW-0472">Membrane</keyword>
<dbReference type="GO" id="GO:0016020">
    <property type="term" value="C:membrane"/>
    <property type="evidence" value="ECO:0007669"/>
    <property type="project" value="UniProtKB-SubCell"/>
</dbReference>
<feature type="transmembrane region" description="Helical" evidence="6">
    <location>
        <begin position="45"/>
        <end position="65"/>
    </location>
</feature>
<dbReference type="OMA" id="GFRHSFT"/>
<sequence length="211" mass="24285">MARMTKYLAMRTDVQESGTEVIKQMGFAGRNFIELAGKIANDIDLVMASVLLKFIASFSAIYLLVLDRTTNWRTKMLTSLLIPYIFLSLPFPVFYVLRGELGKCIAFFAVILRLFFPQRFPDWFEKPGNLILLIVVSPNLLATEMRESWEGVFVCLVIGCYLLQEHIRASRGIRNSFTQRKGISNTIGIALVLIYPIWKMIIDNFQFNRRI</sequence>
<organism evidence="7 8">
    <name type="scientific">Zostera marina</name>
    <name type="common">Eelgrass</name>
    <dbReference type="NCBI Taxonomy" id="29655"/>
    <lineage>
        <taxon>Eukaryota</taxon>
        <taxon>Viridiplantae</taxon>
        <taxon>Streptophyta</taxon>
        <taxon>Embryophyta</taxon>
        <taxon>Tracheophyta</taxon>
        <taxon>Spermatophyta</taxon>
        <taxon>Magnoliopsida</taxon>
        <taxon>Liliopsida</taxon>
        <taxon>Zosteraceae</taxon>
        <taxon>Zostera</taxon>
    </lineage>
</organism>
<evidence type="ECO:0000256" key="1">
    <source>
        <dbReference type="ARBA" id="ARBA00004141"/>
    </source>
</evidence>
<dbReference type="PANTHER" id="PTHR33596:SF1">
    <property type="entry name" value="COLD-REGULATED 413 PLASMA MEMBRANE PROTEIN 1-RELATED"/>
    <property type="match status" value="1"/>
</dbReference>
<keyword evidence="4 6" id="KW-1133">Transmembrane helix</keyword>
<dbReference type="EMBL" id="LFYR01000901">
    <property type="protein sequence ID" value="KMZ67550.1"/>
    <property type="molecule type" value="Genomic_DNA"/>
</dbReference>
<keyword evidence="8" id="KW-1185">Reference proteome</keyword>
<feature type="transmembrane region" description="Helical" evidence="6">
    <location>
        <begin position="77"/>
        <end position="97"/>
    </location>
</feature>
<dbReference type="AlphaFoldDB" id="A0A0K9PH38"/>
<accession>A0A0K9PH38</accession>
<comment type="subcellular location">
    <subcellularLocation>
        <location evidence="1">Membrane</location>
        <topology evidence="1">Multi-pass membrane protein</topology>
    </subcellularLocation>
</comment>
<gene>
    <name evidence="7" type="ORF">ZOSMA_264G00290</name>
</gene>
<feature type="transmembrane region" description="Helical" evidence="6">
    <location>
        <begin position="183"/>
        <end position="202"/>
    </location>
</feature>
<dbReference type="InterPro" id="IPR008892">
    <property type="entry name" value="COR413"/>
</dbReference>
<evidence type="ECO:0000256" key="5">
    <source>
        <dbReference type="ARBA" id="ARBA00023136"/>
    </source>
</evidence>
<evidence type="ECO:0000313" key="8">
    <source>
        <dbReference type="Proteomes" id="UP000036987"/>
    </source>
</evidence>
<evidence type="ECO:0000313" key="7">
    <source>
        <dbReference type="EMBL" id="KMZ67550.1"/>
    </source>
</evidence>
<name>A0A0K9PH38_ZOSMR</name>
<comment type="similarity">
    <text evidence="2">Belongs to the Cold-regulated 413 protein family.</text>
</comment>
<dbReference type="Pfam" id="PF05562">
    <property type="entry name" value="WCOR413"/>
    <property type="match status" value="1"/>
</dbReference>
<protein>
    <recommendedName>
        <fullName evidence="9">Cold-regulated 413 plasma membrane protein 2</fullName>
    </recommendedName>
</protein>
<comment type="caution">
    <text evidence="7">The sequence shown here is derived from an EMBL/GenBank/DDBJ whole genome shotgun (WGS) entry which is preliminary data.</text>
</comment>
<reference evidence="8" key="1">
    <citation type="journal article" date="2016" name="Nature">
        <title>The genome of the seagrass Zostera marina reveals angiosperm adaptation to the sea.</title>
        <authorList>
            <person name="Olsen J.L."/>
            <person name="Rouze P."/>
            <person name="Verhelst B."/>
            <person name="Lin Y.-C."/>
            <person name="Bayer T."/>
            <person name="Collen J."/>
            <person name="Dattolo E."/>
            <person name="De Paoli E."/>
            <person name="Dittami S."/>
            <person name="Maumus F."/>
            <person name="Michel G."/>
            <person name="Kersting A."/>
            <person name="Lauritano C."/>
            <person name="Lohaus R."/>
            <person name="Toepel M."/>
            <person name="Tonon T."/>
            <person name="Vanneste K."/>
            <person name="Amirebrahimi M."/>
            <person name="Brakel J."/>
            <person name="Bostroem C."/>
            <person name="Chovatia M."/>
            <person name="Grimwood J."/>
            <person name="Jenkins J.W."/>
            <person name="Jueterbock A."/>
            <person name="Mraz A."/>
            <person name="Stam W.T."/>
            <person name="Tice H."/>
            <person name="Bornberg-Bauer E."/>
            <person name="Green P.J."/>
            <person name="Pearson G.A."/>
            <person name="Procaccini G."/>
            <person name="Duarte C.M."/>
            <person name="Schmutz J."/>
            <person name="Reusch T.B.H."/>
            <person name="Van de Peer Y."/>
        </authorList>
    </citation>
    <scope>NUCLEOTIDE SEQUENCE [LARGE SCALE GENOMIC DNA]</scope>
    <source>
        <strain evidence="8">cv. Finnish</strain>
    </source>
</reference>
<evidence type="ECO:0000256" key="2">
    <source>
        <dbReference type="ARBA" id="ARBA00005852"/>
    </source>
</evidence>
<evidence type="ECO:0000256" key="4">
    <source>
        <dbReference type="ARBA" id="ARBA00022989"/>
    </source>
</evidence>
<keyword evidence="3 6" id="KW-0812">Transmembrane</keyword>
<evidence type="ECO:0000256" key="6">
    <source>
        <dbReference type="SAM" id="Phobius"/>
    </source>
</evidence>
<proteinExistence type="inferred from homology"/>
<dbReference type="Proteomes" id="UP000036987">
    <property type="component" value="Unassembled WGS sequence"/>
</dbReference>